<dbReference type="EMBL" id="CYRY02038502">
    <property type="protein sequence ID" value="VCX30576.1"/>
    <property type="molecule type" value="Genomic_DNA"/>
</dbReference>
<comment type="caution">
    <text evidence="1">The sequence shown here is derived from an EMBL/GenBank/DDBJ whole genome shotgun (WGS) entry which is preliminary data.</text>
</comment>
<evidence type="ECO:0000313" key="1">
    <source>
        <dbReference type="EMBL" id="VCX30576.1"/>
    </source>
</evidence>
<dbReference type="Proteomes" id="UP000269945">
    <property type="component" value="Unassembled WGS sequence"/>
</dbReference>
<accession>A0A9X9M2E1</accession>
<sequence length="101" mass="10942">MMLPGPLLCRSPTVLRAAGRGLLPGHCPQSGSEVAPPREPCVERGSVSAWEEPKTMDSTYGRFTFPPGRSEEAPLAQNRYRALYLSDVLSLLVSLLPAYGL</sequence>
<dbReference type="AlphaFoldDB" id="A0A9X9M2E1"/>
<keyword evidence="2" id="KW-1185">Reference proteome</keyword>
<proteinExistence type="predicted"/>
<name>A0A9X9M2E1_GULGU</name>
<gene>
    <name evidence="1" type="ORF">BN2614_LOCUS1</name>
</gene>
<evidence type="ECO:0000313" key="2">
    <source>
        <dbReference type="Proteomes" id="UP000269945"/>
    </source>
</evidence>
<reference evidence="1 2" key="1">
    <citation type="submission" date="2018-10" db="EMBL/GenBank/DDBJ databases">
        <authorList>
            <person name="Ekblom R."/>
            <person name="Jareborg N."/>
        </authorList>
    </citation>
    <scope>NUCLEOTIDE SEQUENCE [LARGE SCALE GENOMIC DNA]</scope>
    <source>
        <tissue evidence="1">Muscle</tissue>
    </source>
</reference>
<organism evidence="1 2">
    <name type="scientific">Gulo gulo</name>
    <name type="common">Wolverine</name>
    <name type="synonym">Gluton</name>
    <dbReference type="NCBI Taxonomy" id="48420"/>
    <lineage>
        <taxon>Eukaryota</taxon>
        <taxon>Metazoa</taxon>
        <taxon>Chordata</taxon>
        <taxon>Craniata</taxon>
        <taxon>Vertebrata</taxon>
        <taxon>Euteleostomi</taxon>
        <taxon>Mammalia</taxon>
        <taxon>Eutheria</taxon>
        <taxon>Laurasiatheria</taxon>
        <taxon>Carnivora</taxon>
        <taxon>Caniformia</taxon>
        <taxon>Musteloidea</taxon>
        <taxon>Mustelidae</taxon>
        <taxon>Guloninae</taxon>
        <taxon>Gulo</taxon>
    </lineage>
</organism>
<protein>
    <submittedName>
        <fullName evidence="1">Uncharacterized protein</fullName>
    </submittedName>
</protein>